<evidence type="ECO:0000313" key="1">
    <source>
        <dbReference type="EMBL" id="AXQ85531.1"/>
    </source>
</evidence>
<sequence>MSFNKLQFIEYLTHDMNFIPNKNNSARAVFDPAVTSIYGKIEIERKM</sequence>
<name>A0A510BNV9_VIBAL</name>
<keyword evidence="1" id="KW-0614">Plasmid</keyword>
<accession>A0A510BNV9</accession>
<reference evidence="1" key="1">
    <citation type="submission" date="2018-06" db="EMBL/GenBank/DDBJ databases">
        <title>Genetic characterization of a blaCTX-M-14-carrying plasmid in Vibrio alginolyticus.</title>
        <authorList>
            <person name="Zheng Z."/>
            <person name="Li R."/>
            <person name="Chen S."/>
        </authorList>
    </citation>
    <scope>NUCLEOTIDE SEQUENCE</scope>
    <source>
        <strain evidence="1">Vb1636</strain>
        <plasmid evidence="1">pVb1636</plasmid>
    </source>
</reference>
<organism evidence="1">
    <name type="scientific">Vibrio alginolyticus</name>
    <dbReference type="NCBI Taxonomy" id="663"/>
    <lineage>
        <taxon>Bacteria</taxon>
        <taxon>Pseudomonadati</taxon>
        <taxon>Pseudomonadota</taxon>
        <taxon>Gammaproteobacteria</taxon>
        <taxon>Vibrionales</taxon>
        <taxon>Vibrionaceae</taxon>
        <taxon>Vibrio</taxon>
    </lineage>
</organism>
<dbReference type="EMBL" id="MH548371">
    <property type="protein sequence ID" value="AXQ85531.1"/>
    <property type="molecule type" value="Genomic_DNA"/>
</dbReference>
<dbReference type="AlphaFoldDB" id="A0A510BNV9"/>
<geneLocation type="plasmid" evidence="1">
    <name>pVb1636</name>
</geneLocation>
<proteinExistence type="predicted"/>
<protein>
    <submittedName>
        <fullName evidence="1">Uncharacterized protein</fullName>
    </submittedName>
</protein>